<accession>A0A6P0HEV1</accession>
<evidence type="ECO:0000313" key="17">
    <source>
        <dbReference type="EMBL" id="NEN77259.1"/>
    </source>
</evidence>
<evidence type="ECO:0000256" key="3">
    <source>
        <dbReference type="ARBA" id="ARBA00009553"/>
    </source>
</evidence>
<feature type="binding site" evidence="11">
    <location>
        <position position="662"/>
    </location>
    <ligand>
        <name>Zn(2+)</name>
        <dbReference type="ChEBI" id="CHEBI:29105"/>
        <note>catalytic</note>
    </ligand>
</feature>
<dbReference type="GO" id="GO:0032259">
    <property type="term" value="P:methylation"/>
    <property type="evidence" value="ECO:0007669"/>
    <property type="project" value="UniProtKB-KW"/>
</dbReference>
<evidence type="ECO:0000256" key="13">
    <source>
        <dbReference type="PIRSR" id="PIRSR000382-2"/>
    </source>
</evidence>
<evidence type="ECO:0000313" key="18">
    <source>
        <dbReference type="Proteomes" id="UP000468687"/>
    </source>
</evidence>
<comment type="similarity">
    <text evidence="3 11">Belongs to the vitamin-B12 independent methionine synthase family.</text>
</comment>
<feature type="binding site" evidence="11">
    <location>
        <begin position="25"/>
        <end position="28"/>
    </location>
    <ligand>
        <name>5-methyltetrahydropteroyltri-L-glutamate</name>
        <dbReference type="ChEBI" id="CHEBI:58207"/>
    </ligand>
</feature>
<dbReference type="NCBIfam" id="TIGR01371">
    <property type="entry name" value="met_syn_B12ind"/>
    <property type="match status" value="1"/>
</dbReference>
<feature type="binding site" evidence="11 12">
    <location>
        <position position="618"/>
    </location>
    <ligand>
        <name>L-homocysteine</name>
        <dbReference type="ChEBI" id="CHEBI:58199"/>
    </ligand>
</feature>
<evidence type="ECO:0000256" key="5">
    <source>
        <dbReference type="ARBA" id="ARBA00022605"/>
    </source>
</evidence>
<dbReference type="GO" id="GO:0008270">
    <property type="term" value="F:zinc ion binding"/>
    <property type="evidence" value="ECO:0007669"/>
    <property type="project" value="InterPro"/>
</dbReference>
<dbReference type="Pfam" id="PF01717">
    <property type="entry name" value="Meth_synt_2"/>
    <property type="match status" value="1"/>
</dbReference>
<feature type="binding site" evidence="12">
    <location>
        <position position="131"/>
    </location>
    <ligand>
        <name>5-methyltetrahydropteroyltri-L-glutamate</name>
        <dbReference type="ChEBI" id="CHEBI:58207"/>
    </ligand>
</feature>
<dbReference type="GO" id="GO:0009086">
    <property type="term" value="P:methionine biosynthetic process"/>
    <property type="evidence" value="ECO:0007669"/>
    <property type="project" value="UniProtKB-UniRule"/>
</dbReference>
<dbReference type="InterPro" id="IPR002629">
    <property type="entry name" value="Met_Synth_C/arc"/>
</dbReference>
<dbReference type="HAMAP" id="MF_00172">
    <property type="entry name" value="Meth_synth"/>
    <property type="match status" value="1"/>
</dbReference>
<dbReference type="InterPro" id="IPR013215">
    <property type="entry name" value="Cbl-indep_Met_Synth_N"/>
</dbReference>
<feature type="binding site" evidence="13">
    <location>
        <position position="684"/>
    </location>
    <ligand>
        <name>Zn(2+)</name>
        <dbReference type="ChEBI" id="CHEBI:29105"/>
        <label>1</label>
        <note>catalytic</note>
    </ligand>
</feature>
<dbReference type="InterPro" id="IPR038071">
    <property type="entry name" value="UROD/MetE-like_sf"/>
</dbReference>
<feature type="binding site" evidence="11">
    <location>
        <position position="503"/>
    </location>
    <ligand>
        <name>L-homocysteine</name>
        <dbReference type="ChEBI" id="CHEBI:58199"/>
    </ligand>
</feature>
<evidence type="ECO:0000256" key="11">
    <source>
        <dbReference type="HAMAP-Rule" id="MF_00172"/>
    </source>
</evidence>
<dbReference type="GO" id="GO:0003871">
    <property type="term" value="F:5-methyltetrahydropteroyltriglutamate-homocysteine S-methyltransferase activity"/>
    <property type="evidence" value="ECO:0007669"/>
    <property type="project" value="UniProtKB-UniRule"/>
</dbReference>
<keyword evidence="4 11" id="KW-0489">Methyltransferase</keyword>
<keyword evidence="10 11" id="KW-0486">Methionine biosynthesis</keyword>
<evidence type="ECO:0000256" key="7">
    <source>
        <dbReference type="ARBA" id="ARBA00022723"/>
    </source>
</evidence>
<feature type="binding site" evidence="12">
    <location>
        <position position="28"/>
    </location>
    <ligand>
        <name>5-methyltetrahydropteroyltri-L-glutamate</name>
        <dbReference type="ChEBI" id="CHEBI:58207"/>
    </ligand>
</feature>
<feature type="binding site" evidence="11 12">
    <location>
        <position position="580"/>
    </location>
    <ligand>
        <name>5-methyltetrahydropteroyltri-L-glutamate</name>
        <dbReference type="ChEBI" id="CHEBI:58207"/>
    </ligand>
</feature>
<keyword evidence="9 11" id="KW-0862">Zinc</keyword>
<dbReference type="PIRSF" id="PIRSF000382">
    <property type="entry name" value="MeTrfase_B12_ind"/>
    <property type="match status" value="1"/>
</dbReference>
<evidence type="ECO:0000256" key="9">
    <source>
        <dbReference type="ARBA" id="ARBA00022833"/>
    </source>
</evidence>
<comment type="caution">
    <text evidence="17">The sequence shown here is derived from an EMBL/GenBank/DDBJ whole genome shotgun (WGS) entry which is preliminary data.</text>
</comment>
<evidence type="ECO:0000256" key="1">
    <source>
        <dbReference type="ARBA" id="ARBA00002777"/>
    </source>
</evidence>
<evidence type="ECO:0000256" key="4">
    <source>
        <dbReference type="ARBA" id="ARBA00022603"/>
    </source>
</evidence>
<feature type="binding site" evidence="13">
    <location>
        <position position="662"/>
    </location>
    <ligand>
        <name>Zn(2+)</name>
        <dbReference type="ChEBI" id="CHEBI:29105"/>
        <label>2</label>
    </ligand>
</feature>
<feature type="domain" description="Cobalamin-independent methionine synthase MetE N-terminal" evidence="16">
    <location>
        <begin position="14"/>
        <end position="323"/>
    </location>
</feature>
<comment type="pathway">
    <text evidence="2 11">Amino-acid biosynthesis; L-methionine biosynthesis via de novo pathway; L-methionine from L-homocysteine (MetE route): step 1/1.</text>
</comment>
<dbReference type="PANTHER" id="PTHR30519">
    <property type="entry name" value="5-METHYLTETRAHYDROPTEROYLTRIGLUTAMATE--HOMOCYSTEINE METHYLTRANSFERASE"/>
    <property type="match status" value="1"/>
</dbReference>
<feature type="binding site" evidence="11 12">
    <location>
        <begin position="534"/>
        <end position="535"/>
    </location>
    <ligand>
        <name>5-methyltetrahydropteroyltri-L-glutamate</name>
        <dbReference type="ChEBI" id="CHEBI:58207"/>
    </ligand>
</feature>
<feature type="active site" description="Proton donor" evidence="11 14">
    <location>
        <position position="713"/>
    </location>
</feature>
<dbReference type="SUPFAM" id="SSF51726">
    <property type="entry name" value="UROD/MetE-like"/>
    <property type="match status" value="2"/>
</dbReference>
<organism evidence="17 18">
    <name type="scientific">Nocardioides zeae</name>
    <dbReference type="NCBI Taxonomy" id="1457234"/>
    <lineage>
        <taxon>Bacteria</taxon>
        <taxon>Bacillati</taxon>
        <taxon>Actinomycetota</taxon>
        <taxon>Actinomycetes</taxon>
        <taxon>Propionibacteriales</taxon>
        <taxon>Nocardioidaceae</taxon>
        <taxon>Nocardioides</taxon>
    </lineage>
</organism>
<evidence type="ECO:0000256" key="6">
    <source>
        <dbReference type="ARBA" id="ARBA00022679"/>
    </source>
</evidence>
<dbReference type="Pfam" id="PF08267">
    <property type="entry name" value="Meth_synt_1"/>
    <property type="match status" value="1"/>
</dbReference>
<dbReference type="CDD" id="cd03311">
    <property type="entry name" value="CIMS_C_terminal_like"/>
    <property type="match status" value="1"/>
</dbReference>
<evidence type="ECO:0000259" key="15">
    <source>
        <dbReference type="Pfam" id="PF01717"/>
    </source>
</evidence>
<keyword evidence="8 11" id="KW-0677">Repeat</keyword>
<dbReference type="EC" id="2.1.1.14" evidence="11"/>
<dbReference type="Proteomes" id="UP000468687">
    <property type="component" value="Unassembled WGS sequence"/>
</dbReference>
<feature type="binding site" evidence="11 12">
    <location>
        <position position="503"/>
    </location>
    <ligand>
        <name>L-methionine</name>
        <dbReference type="ChEBI" id="CHEBI:57844"/>
    </ligand>
</feature>
<dbReference type="EMBL" id="JAAGXA010000001">
    <property type="protein sequence ID" value="NEN77259.1"/>
    <property type="molecule type" value="Genomic_DNA"/>
</dbReference>
<keyword evidence="18" id="KW-1185">Reference proteome</keyword>
<feature type="binding site" evidence="13">
    <location>
        <position position="745"/>
    </location>
    <ligand>
        <name>Zn(2+)</name>
        <dbReference type="ChEBI" id="CHEBI:29105"/>
        <label>1</label>
        <note>catalytic</note>
    </ligand>
</feature>
<feature type="binding site" evidence="13">
    <location>
        <position position="660"/>
    </location>
    <ligand>
        <name>Zn(2+)</name>
        <dbReference type="ChEBI" id="CHEBI:29105"/>
        <label>1</label>
        <note>catalytic</note>
    </ligand>
</feature>
<feature type="binding site" evidence="11">
    <location>
        <position position="624"/>
    </location>
    <ligand>
        <name>5-methyltetrahydropteroyltri-L-glutamate</name>
        <dbReference type="ChEBI" id="CHEBI:58207"/>
    </ligand>
</feature>
<comment type="catalytic activity">
    <reaction evidence="11">
        <text>5-methyltetrahydropteroyltri-L-glutamate + L-homocysteine = tetrahydropteroyltri-L-glutamate + L-methionine</text>
        <dbReference type="Rhea" id="RHEA:21196"/>
        <dbReference type="ChEBI" id="CHEBI:57844"/>
        <dbReference type="ChEBI" id="CHEBI:58140"/>
        <dbReference type="ChEBI" id="CHEBI:58199"/>
        <dbReference type="ChEBI" id="CHEBI:58207"/>
        <dbReference type="EC" id="2.1.1.14"/>
    </reaction>
</comment>
<evidence type="ECO:0000256" key="12">
    <source>
        <dbReference type="PIRSR" id="PIRSR000382-1"/>
    </source>
</evidence>
<dbReference type="InterPro" id="IPR006276">
    <property type="entry name" value="Cobalamin-indep_Met_synthase"/>
</dbReference>
<evidence type="ECO:0000256" key="2">
    <source>
        <dbReference type="ARBA" id="ARBA00004681"/>
    </source>
</evidence>
<evidence type="ECO:0000259" key="16">
    <source>
        <dbReference type="Pfam" id="PF08267"/>
    </source>
</evidence>
<feature type="binding site" evidence="11">
    <location>
        <position position="745"/>
    </location>
    <ligand>
        <name>Zn(2+)</name>
        <dbReference type="ChEBI" id="CHEBI:29105"/>
        <note>catalytic</note>
    </ligand>
</feature>
<comment type="function">
    <text evidence="1 11">Catalyzes the transfer of a methyl group from 5-methyltetrahydrofolate to homocysteine resulting in methionine formation.</text>
</comment>
<feature type="binding site" evidence="11 12">
    <location>
        <position position="618"/>
    </location>
    <ligand>
        <name>L-methionine</name>
        <dbReference type="ChEBI" id="CHEBI:57844"/>
    </ligand>
</feature>
<feature type="binding site" evidence="11">
    <location>
        <position position="684"/>
    </location>
    <ligand>
        <name>Zn(2+)</name>
        <dbReference type="ChEBI" id="CHEBI:29105"/>
        <note>catalytic</note>
    </ligand>
</feature>
<comment type="cofactor">
    <cofactor evidence="11">
        <name>Zn(2+)</name>
        <dbReference type="ChEBI" id="CHEBI:29105"/>
    </cofactor>
    <text evidence="11">Binds 1 zinc ion per subunit.</text>
</comment>
<feature type="domain" description="Cobalamin-independent methionine synthase MetE C-terminal/archaeal" evidence="15">
    <location>
        <begin position="445"/>
        <end position="767"/>
    </location>
</feature>
<sequence length="778" mass="83298">MSTTQSPPRPIGATVLGYPRIGRHRELKRTLEAYWRGQATAADVDRTASAVRHDALATMSAAGLDSVPVNTFSLYDQLLDTVMLLGAVPPRFTNVGGGASASGTDLDLYFAMARGTDDQQPLEMTKWFDTNYHYLVPEIGAATPFALDARKPLLEHAEAVAAGVRSRPVVVGPWTFLSLAKSAADAPSTFTPLDRLTELAEVYADLLRALADAGVEWVQIDEPALVRDLDATALARVHQVYRRLGELSERPAMLVATYFGDATDALAAVCSARVDGIALDLVAGSPAPPPARVFGTTQVVLGAVDGRNVWRTDLEQRLGELRAWQALPGALSVSSSCSLLHVPYDVSVETGLNPAVRASVAFADQKLGEVVALQRALSGEGSDDPGARAAFAGSAGASRTRAADLGRGRDEVAQRVAAIRADDRRREPVEVRRVAQAHRLRLPALPTTTIGSFPQTDAVRSARAAHRAGRIDDATYEERMQAEIADVVALQESLGLDVLVHGEPERNDMVQYFAELLGGFATTGSGWVQSYGTRCVRPPLLHGDVTRPQPMTVRWTRYAASLTDRPMKGMLTGPVTILAWSFVRDDQPRATTADQVALALRDEVADLEAAGVPIIQVDEPALRELLPLRRAAQQAYLEWAVAAFRLATSGVRADTQVHTHLCYSEFGEVIDAIDGLGADVTSVEAARSGMELLADVALHGFAGALGPGVYDIHSPRVPSADDMAALLRAATRALSPEQLWVNPDCGLKTRGYAEVRPALAHLVEAAARVRAELEEAAG</sequence>
<name>A0A6P0HEV1_9ACTN</name>
<comment type="cofactor">
    <cofactor evidence="13">
        <name>Zn(2+)</name>
        <dbReference type="ChEBI" id="CHEBI:29105"/>
    </cofactor>
    <text evidence="13">Binds 2 Zn(2+) ions per subunit.</text>
</comment>
<evidence type="ECO:0000256" key="14">
    <source>
        <dbReference type="PIRSR" id="PIRSR000382-3"/>
    </source>
</evidence>
<keyword evidence="7 11" id="KW-0479">Metal-binding</keyword>
<keyword evidence="6 11" id="KW-0808">Transferase</keyword>
<dbReference type="NCBIfam" id="NF003556">
    <property type="entry name" value="PRK05222.1"/>
    <property type="match status" value="1"/>
</dbReference>
<evidence type="ECO:0000256" key="8">
    <source>
        <dbReference type="ARBA" id="ARBA00022737"/>
    </source>
</evidence>
<gene>
    <name evidence="11 17" type="primary">metE</name>
    <name evidence="17" type="ORF">G3T38_03115</name>
</gene>
<dbReference type="CDD" id="cd03312">
    <property type="entry name" value="CIMS_N_terminal_like"/>
    <property type="match status" value="1"/>
</dbReference>
<feature type="binding site" evidence="11 12">
    <location>
        <begin position="450"/>
        <end position="452"/>
    </location>
    <ligand>
        <name>L-homocysteine</name>
        <dbReference type="ChEBI" id="CHEBI:58199"/>
    </ligand>
</feature>
<dbReference type="RefSeq" id="WP_163770568.1">
    <property type="nucleotide sequence ID" value="NZ_JAAGXA010000001.1"/>
</dbReference>
<proteinExistence type="inferred from homology"/>
<protein>
    <recommendedName>
        <fullName evidence="11">5-methyltetrahydropteroyltriglutamate--homocysteine methyltransferase</fullName>
        <ecNumber evidence="11">2.1.1.14</ecNumber>
    </recommendedName>
    <alternativeName>
        <fullName evidence="11">Cobalamin-independent methionine synthase</fullName>
    </alternativeName>
    <alternativeName>
        <fullName evidence="11">Methionine synthase, vitamin-B12 independent isozyme</fullName>
    </alternativeName>
</protein>
<reference evidence="17 18" key="1">
    <citation type="journal article" date="2014" name="Int. J. Syst. Evol. Microbiol.">
        <title>Nocardioides zeae sp. nov., isolated from the stem of Zea mays.</title>
        <authorList>
            <person name="Glaeser S.P."/>
            <person name="McInroy J.A."/>
            <person name="Busse H.J."/>
            <person name="Kampfer P."/>
        </authorList>
    </citation>
    <scope>NUCLEOTIDE SEQUENCE [LARGE SCALE GENOMIC DNA]</scope>
    <source>
        <strain evidence="17 18">JCM 30728</strain>
    </source>
</reference>
<feature type="binding site" evidence="11">
    <location>
        <position position="660"/>
    </location>
    <ligand>
        <name>Zn(2+)</name>
        <dbReference type="ChEBI" id="CHEBI:29105"/>
        <note>catalytic</note>
    </ligand>
</feature>
<dbReference type="UniPathway" id="UPA00051">
    <property type="reaction ID" value="UER00082"/>
</dbReference>
<feature type="binding site" evidence="11 12">
    <location>
        <begin position="450"/>
        <end position="452"/>
    </location>
    <ligand>
        <name>L-methionine</name>
        <dbReference type="ChEBI" id="CHEBI:57844"/>
    </ligand>
</feature>
<feature type="binding site" evidence="11">
    <location>
        <position position="126"/>
    </location>
    <ligand>
        <name>5-methyltetrahydropteroyltri-L-glutamate</name>
        <dbReference type="ChEBI" id="CHEBI:58207"/>
    </ligand>
</feature>
<keyword evidence="5 11" id="KW-0028">Amino-acid biosynthesis</keyword>
<evidence type="ECO:0000256" key="10">
    <source>
        <dbReference type="ARBA" id="ARBA00023167"/>
    </source>
</evidence>
<dbReference type="AlphaFoldDB" id="A0A6P0HEV1"/>
<dbReference type="Gene3D" id="3.20.20.210">
    <property type="match status" value="2"/>
</dbReference>